<dbReference type="EC" id="2.1.1.222" evidence="5"/>
<evidence type="ECO:0000313" key="5">
    <source>
        <dbReference type="EMBL" id="MPM17519.1"/>
    </source>
</evidence>
<accession>A0A644XN09</accession>
<dbReference type="PANTHER" id="PTHR43464:SF19">
    <property type="entry name" value="UBIQUINONE BIOSYNTHESIS O-METHYLTRANSFERASE, MITOCHONDRIAL"/>
    <property type="match status" value="1"/>
</dbReference>
<dbReference type="EMBL" id="VSSQ01002811">
    <property type="protein sequence ID" value="MPM17519.1"/>
    <property type="molecule type" value="Genomic_DNA"/>
</dbReference>
<proteinExistence type="predicted"/>
<name>A0A644XN09_9ZZZZ</name>
<sequence>MDVPLLEALKRPALYKQSEAAFWDDPYISNQMLKAHLDPECDAASRNLSFIERSAAWIREVLDPRLYPTLLDIGCGPGLYAERFARSGYQVTGIDCSRRSIGYALASAQANKLDITYRYQNYLHLTEPQSYDVCTLIYCDYGALSVKDRATVMRNVFACLKPGAMFLFDVFTKQKLETFKEGQTWQLCEGNGFWRSSRYLEITAYSRYSDSVSLRHITIATDTETTPYYIWDTYFDEAMITEEAKSVGFMVCGLYGDVTGEPLTEGSETMAVLLKKASELTSTRDFS</sequence>
<dbReference type="AlphaFoldDB" id="A0A644XN09"/>
<dbReference type="Gene3D" id="3.40.50.150">
    <property type="entry name" value="Vaccinia Virus protein VP39"/>
    <property type="match status" value="1"/>
</dbReference>
<dbReference type="CDD" id="cd02440">
    <property type="entry name" value="AdoMet_MTases"/>
    <property type="match status" value="1"/>
</dbReference>
<dbReference type="Pfam" id="PF13649">
    <property type="entry name" value="Methyltransf_25"/>
    <property type="match status" value="1"/>
</dbReference>
<feature type="domain" description="Methyltransferase" evidence="4">
    <location>
        <begin position="71"/>
        <end position="163"/>
    </location>
</feature>
<dbReference type="GO" id="GO:0032259">
    <property type="term" value="P:methylation"/>
    <property type="evidence" value="ECO:0007669"/>
    <property type="project" value="UniProtKB-KW"/>
</dbReference>
<evidence type="ECO:0000256" key="3">
    <source>
        <dbReference type="ARBA" id="ARBA00022691"/>
    </source>
</evidence>
<evidence type="ECO:0000256" key="2">
    <source>
        <dbReference type="ARBA" id="ARBA00022679"/>
    </source>
</evidence>
<organism evidence="5">
    <name type="scientific">bioreactor metagenome</name>
    <dbReference type="NCBI Taxonomy" id="1076179"/>
    <lineage>
        <taxon>unclassified sequences</taxon>
        <taxon>metagenomes</taxon>
        <taxon>ecological metagenomes</taxon>
    </lineage>
</organism>
<gene>
    <name evidence="5" type="primary">ubiG_22</name>
    <name evidence="5" type="ORF">SDC9_63914</name>
</gene>
<keyword evidence="1 5" id="KW-0489">Methyltransferase</keyword>
<dbReference type="GO" id="GO:0102208">
    <property type="term" value="F:2-polyprenyl-6-hydroxyphenol methylase activity"/>
    <property type="evidence" value="ECO:0007669"/>
    <property type="project" value="UniProtKB-EC"/>
</dbReference>
<protein>
    <submittedName>
        <fullName evidence="5">Ubiquinone biosynthesis O-methyltransferase</fullName>
        <ecNumber evidence="5">2.1.1.222</ecNumber>
    </submittedName>
</protein>
<dbReference type="InterPro" id="IPR041698">
    <property type="entry name" value="Methyltransf_25"/>
</dbReference>
<reference evidence="5" key="1">
    <citation type="submission" date="2019-08" db="EMBL/GenBank/DDBJ databases">
        <authorList>
            <person name="Kucharzyk K."/>
            <person name="Murdoch R.W."/>
            <person name="Higgins S."/>
            <person name="Loffler F."/>
        </authorList>
    </citation>
    <scope>NUCLEOTIDE SEQUENCE</scope>
</reference>
<evidence type="ECO:0000259" key="4">
    <source>
        <dbReference type="Pfam" id="PF13649"/>
    </source>
</evidence>
<keyword evidence="5" id="KW-0830">Ubiquinone</keyword>
<keyword evidence="3" id="KW-0949">S-adenosyl-L-methionine</keyword>
<dbReference type="PANTHER" id="PTHR43464">
    <property type="entry name" value="METHYLTRANSFERASE"/>
    <property type="match status" value="1"/>
</dbReference>
<dbReference type="InterPro" id="IPR029063">
    <property type="entry name" value="SAM-dependent_MTases_sf"/>
</dbReference>
<dbReference type="SUPFAM" id="SSF53335">
    <property type="entry name" value="S-adenosyl-L-methionine-dependent methyltransferases"/>
    <property type="match status" value="1"/>
</dbReference>
<evidence type="ECO:0000256" key="1">
    <source>
        <dbReference type="ARBA" id="ARBA00022603"/>
    </source>
</evidence>
<comment type="caution">
    <text evidence="5">The sequence shown here is derived from an EMBL/GenBank/DDBJ whole genome shotgun (WGS) entry which is preliminary data.</text>
</comment>
<keyword evidence="2 5" id="KW-0808">Transferase</keyword>